<dbReference type="SUPFAM" id="SSF50249">
    <property type="entry name" value="Nucleic acid-binding proteins"/>
    <property type="match status" value="1"/>
</dbReference>
<dbReference type="CDD" id="cd02440">
    <property type="entry name" value="AdoMet_MTases"/>
    <property type="match status" value="1"/>
</dbReference>
<keyword evidence="13" id="KW-1185">Reference proteome</keyword>
<dbReference type="InterPro" id="IPR002792">
    <property type="entry name" value="TRAM_dom"/>
</dbReference>
<evidence type="ECO:0000256" key="1">
    <source>
        <dbReference type="ARBA" id="ARBA00022485"/>
    </source>
</evidence>
<dbReference type="InterPro" id="IPR010280">
    <property type="entry name" value="U5_MeTrfase_fam"/>
</dbReference>
<feature type="binding site" evidence="9">
    <location>
        <position position="159"/>
    </location>
    <ligand>
        <name>[4Fe-4S] cluster</name>
        <dbReference type="ChEBI" id="CHEBI:49883"/>
    </ligand>
</feature>
<evidence type="ECO:0000256" key="2">
    <source>
        <dbReference type="ARBA" id="ARBA00022552"/>
    </source>
</evidence>
<dbReference type="KEGG" id="pbh:AAW51_2207"/>
<keyword evidence="3 9" id="KW-0489">Methyltransferase</keyword>
<evidence type="ECO:0000256" key="3">
    <source>
        <dbReference type="ARBA" id="ARBA00022603"/>
    </source>
</evidence>
<feature type="binding site" evidence="9">
    <location>
        <position position="80"/>
    </location>
    <ligand>
        <name>[4Fe-4S] cluster</name>
        <dbReference type="ChEBI" id="CHEBI:49883"/>
    </ligand>
</feature>
<dbReference type="PANTHER" id="PTHR11061:SF49">
    <property type="entry name" value="23S RRNA (URACIL(1939)-C(5))-METHYLTRANSFERASE RLMD"/>
    <property type="match status" value="1"/>
</dbReference>
<dbReference type="InterPro" id="IPR029063">
    <property type="entry name" value="SAM-dependent_MTases_sf"/>
</dbReference>
<gene>
    <name evidence="12" type="primary">rumA</name>
    <name evidence="9" type="synonym">rlmD</name>
    <name evidence="12" type="ORF">AAW51_2207</name>
</gene>
<dbReference type="STRING" id="413882.AAW51_2207"/>
<keyword evidence="4 9" id="KW-0808">Transferase</keyword>
<evidence type="ECO:0000256" key="6">
    <source>
        <dbReference type="ARBA" id="ARBA00022723"/>
    </source>
</evidence>
<feature type="binding site" evidence="9 10">
    <location>
        <position position="370"/>
    </location>
    <ligand>
        <name>S-adenosyl-L-methionine</name>
        <dbReference type="ChEBI" id="CHEBI:59789"/>
    </ligand>
</feature>
<dbReference type="InterPro" id="IPR012340">
    <property type="entry name" value="NA-bd_OB-fold"/>
</dbReference>
<feature type="domain" description="TRAM" evidence="11">
    <location>
        <begin position="1"/>
        <end position="58"/>
    </location>
</feature>
<evidence type="ECO:0000256" key="4">
    <source>
        <dbReference type="ARBA" id="ARBA00022679"/>
    </source>
</evidence>
<dbReference type="RefSeq" id="WP_047194661.1">
    <property type="nucleotide sequence ID" value="NZ_CP011371.1"/>
</dbReference>
<comment type="catalytic activity">
    <reaction evidence="9">
        <text>uridine(1939) in 23S rRNA + S-adenosyl-L-methionine = 5-methyluridine(1939) in 23S rRNA + S-adenosyl-L-homocysteine + H(+)</text>
        <dbReference type="Rhea" id="RHEA:42908"/>
        <dbReference type="Rhea" id="RHEA-COMP:10278"/>
        <dbReference type="Rhea" id="RHEA-COMP:10279"/>
        <dbReference type="ChEBI" id="CHEBI:15378"/>
        <dbReference type="ChEBI" id="CHEBI:57856"/>
        <dbReference type="ChEBI" id="CHEBI:59789"/>
        <dbReference type="ChEBI" id="CHEBI:65315"/>
        <dbReference type="ChEBI" id="CHEBI:74447"/>
        <dbReference type="EC" id="2.1.1.190"/>
    </reaction>
</comment>
<evidence type="ECO:0000313" key="13">
    <source>
        <dbReference type="Proteomes" id="UP000035352"/>
    </source>
</evidence>
<dbReference type="NCBIfam" id="NF009639">
    <property type="entry name" value="PRK13168.1"/>
    <property type="match status" value="1"/>
</dbReference>
<evidence type="ECO:0000256" key="9">
    <source>
        <dbReference type="HAMAP-Rule" id="MF_01010"/>
    </source>
</evidence>
<dbReference type="PATRIC" id="fig|413882.6.peg.2314"/>
<feature type="binding site" evidence="9 10">
    <location>
        <position position="321"/>
    </location>
    <ligand>
        <name>S-adenosyl-L-methionine</name>
        <dbReference type="ChEBI" id="CHEBI:59789"/>
    </ligand>
</feature>
<feature type="binding site" evidence="9 10">
    <location>
        <position position="300"/>
    </location>
    <ligand>
        <name>S-adenosyl-L-methionine</name>
        <dbReference type="ChEBI" id="CHEBI:59789"/>
    </ligand>
</feature>
<dbReference type="AlphaFoldDB" id="A0A0G3BLM6"/>
<dbReference type="GO" id="GO:0070475">
    <property type="term" value="P:rRNA base methylation"/>
    <property type="evidence" value="ECO:0007669"/>
    <property type="project" value="TreeGrafter"/>
</dbReference>
<dbReference type="EC" id="2.1.1.190" evidence="9"/>
<dbReference type="Gene3D" id="2.40.50.1070">
    <property type="match status" value="1"/>
</dbReference>
<dbReference type="GO" id="GO:0051539">
    <property type="term" value="F:4 iron, 4 sulfur cluster binding"/>
    <property type="evidence" value="ECO:0007669"/>
    <property type="project" value="UniProtKB-KW"/>
</dbReference>
<feature type="binding site" evidence="9">
    <location>
        <position position="349"/>
    </location>
    <ligand>
        <name>S-adenosyl-L-methionine</name>
        <dbReference type="ChEBI" id="CHEBI:59789"/>
    </ligand>
</feature>
<dbReference type="PROSITE" id="PS51687">
    <property type="entry name" value="SAM_MT_RNA_M5U"/>
    <property type="match status" value="1"/>
</dbReference>
<feature type="binding site" evidence="9">
    <location>
        <position position="77"/>
    </location>
    <ligand>
        <name>[4Fe-4S] cluster</name>
        <dbReference type="ChEBI" id="CHEBI:49883"/>
    </ligand>
</feature>
<evidence type="ECO:0000256" key="8">
    <source>
        <dbReference type="ARBA" id="ARBA00023014"/>
    </source>
</evidence>
<dbReference type="PANTHER" id="PTHR11061">
    <property type="entry name" value="RNA M5U METHYLTRANSFERASE"/>
    <property type="match status" value="1"/>
</dbReference>
<dbReference type="Proteomes" id="UP000035352">
    <property type="component" value="Chromosome"/>
</dbReference>
<dbReference type="InterPro" id="IPR030391">
    <property type="entry name" value="MeTrfase_TrmA_CS"/>
</dbReference>
<proteinExistence type="inferred from homology"/>
<dbReference type="InterPro" id="IPR001566">
    <property type="entry name" value="23S_rRNA_MeTrfase_RlmD"/>
</dbReference>
<dbReference type="GO" id="GO:0005506">
    <property type="term" value="F:iron ion binding"/>
    <property type="evidence" value="ECO:0007669"/>
    <property type="project" value="UniProtKB-UniRule"/>
</dbReference>
<organism evidence="12 13">
    <name type="scientific">Caldimonas brevitalea</name>
    <dbReference type="NCBI Taxonomy" id="413882"/>
    <lineage>
        <taxon>Bacteria</taxon>
        <taxon>Pseudomonadati</taxon>
        <taxon>Pseudomonadota</taxon>
        <taxon>Betaproteobacteria</taxon>
        <taxon>Burkholderiales</taxon>
        <taxon>Sphaerotilaceae</taxon>
        <taxon>Caldimonas</taxon>
    </lineage>
</organism>
<feature type="binding site" evidence="9 10">
    <location>
        <position position="271"/>
    </location>
    <ligand>
        <name>S-adenosyl-L-methionine</name>
        <dbReference type="ChEBI" id="CHEBI:59789"/>
    </ligand>
</feature>
<dbReference type="GO" id="GO:0070041">
    <property type="term" value="F:rRNA (uridine-C5-)-methyltransferase activity"/>
    <property type="evidence" value="ECO:0007669"/>
    <property type="project" value="UniProtKB-UniRule"/>
</dbReference>
<dbReference type="OrthoDB" id="9804590at2"/>
<keyword evidence="8 9" id="KW-0411">Iron-sulfur</keyword>
<protein>
    <recommendedName>
        <fullName evidence="9">23S rRNA (uracil(1939)-C(5))-methyltransferase RlmD</fullName>
        <ecNumber evidence="9">2.1.1.190</ecNumber>
    </recommendedName>
    <alternativeName>
        <fullName evidence="9">23S rRNA(m5U1939)-methyltransferase</fullName>
    </alternativeName>
</protein>
<comment type="similarity">
    <text evidence="9">Belongs to the class I-like SAM-binding methyltransferase superfamily. RNA M5U methyltransferase family. RlmD subfamily.</text>
</comment>
<evidence type="ECO:0000256" key="7">
    <source>
        <dbReference type="ARBA" id="ARBA00023004"/>
    </source>
</evidence>
<dbReference type="GO" id="GO:0003723">
    <property type="term" value="F:RNA binding"/>
    <property type="evidence" value="ECO:0007669"/>
    <property type="project" value="InterPro"/>
</dbReference>
<dbReference type="Gene3D" id="3.40.50.150">
    <property type="entry name" value="Vaccinia Virus protein VP39"/>
    <property type="match status" value="1"/>
</dbReference>
<dbReference type="HAMAP" id="MF_01010">
    <property type="entry name" value="23SrRNA_methyltr_RlmD"/>
    <property type="match status" value="1"/>
</dbReference>
<feature type="binding site" evidence="9">
    <location>
        <position position="71"/>
    </location>
    <ligand>
        <name>[4Fe-4S] cluster</name>
        <dbReference type="ChEBI" id="CHEBI:49883"/>
    </ligand>
</feature>
<feature type="active site" description="Nucleophile" evidence="9 10">
    <location>
        <position position="407"/>
    </location>
</feature>
<evidence type="ECO:0000259" key="11">
    <source>
        <dbReference type="PROSITE" id="PS50926"/>
    </source>
</evidence>
<dbReference type="PROSITE" id="PS01231">
    <property type="entry name" value="TRMA_2"/>
    <property type="match status" value="1"/>
</dbReference>
<dbReference type="PROSITE" id="PS50926">
    <property type="entry name" value="TRAM"/>
    <property type="match status" value="1"/>
</dbReference>
<keyword evidence="2 9" id="KW-0698">rRNA processing</keyword>
<dbReference type="NCBIfam" id="TIGR00479">
    <property type="entry name" value="rumA"/>
    <property type="match status" value="1"/>
</dbReference>
<dbReference type="Gene3D" id="2.40.50.140">
    <property type="entry name" value="Nucleic acid-binding proteins"/>
    <property type="match status" value="1"/>
</dbReference>
<name>A0A0G3BLM6_9BURK</name>
<sequence>MTQVNEWLKIESLDLEAQGVAHNAEGKVVFVEGALPGEEVQVSTGRRKNNWEQATLRALRQESSQRVTPRCVYFGTCGGCKMQHFHVGAQVAVKQRVLEDNLWHLGKVKPETMLRPIEGPTWGYRYRARLSVRHVVKKGAVLVGFHERKSSYVADMRSCEVLPPHMSRMLVPLRELIASMDTRDRLPQIEVAIGNLDGQLITALVLRHLEPLGPADLARLREFAAQHEVQWWLQPKGPDSVHLLDEQVQQLAYTLPEFGITMPFKPTDFTQVNHQINRVLVNRALRLLDAQPHERVIDWFCGLGNFTLPIARTAREVLGVEGSEALVQRSRENARYNGLADKTRFEARNLFEIAPTELAAYGAADKWLVDPPREGAFALAKALADVHQQPDLTPDYRPPQRIVYVSCNPATLARDAGLLVHQAGYRCVAAGAVNMFPHTAHVESMAVFERSS</sequence>
<accession>A0A0G3BLM6</accession>
<keyword evidence="5 9" id="KW-0949">S-adenosyl-L-methionine</keyword>
<comment type="function">
    <text evidence="9">Catalyzes the formation of 5-methyl-uridine at position 1939 (m5U1939) in 23S rRNA.</text>
</comment>
<keyword evidence="1 9" id="KW-0004">4Fe-4S</keyword>
<dbReference type="SUPFAM" id="SSF53335">
    <property type="entry name" value="S-adenosyl-L-methionine-dependent methyltransferases"/>
    <property type="match status" value="1"/>
</dbReference>
<keyword evidence="6 9" id="KW-0479">Metal-binding</keyword>
<dbReference type="Pfam" id="PF01938">
    <property type="entry name" value="TRAM"/>
    <property type="match status" value="1"/>
</dbReference>
<dbReference type="EMBL" id="CP011371">
    <property type="protein sequence ID" value="AKJ28898.1"/>
    <property type="molecule type" value="Genomic_DNA"/>
</dbReference>
<evidence type="ECO:0000256" key="5">
    <source>
        <dbReference type="ARBA" id="ARBA00022691"/>
    </source>
</evidence>
<reference evidence="12 13" key="1">
    <citation type="submission" date="2015-05" db="EMBL/GenBank/DDBJ databases">
        <authorList>
            <person name="Tang B."/>
            <person name="Yu Y."/>
        </authorList>
    </citation>
    <scope>NUCLEOTIDE SEQUENCE [LARGE SCALE GENOMIC DNA]</scope>
    <source>
        <strain evidence="12 13">DSM 7029</strain>
    </source>
</reference>
<dbReference type="Pfam" id="PF05958">
    <property type="entry name" value="tRNA_U5-meth_tr"/>
    <property type="match status" value="1"/>
</dbReference>
<feature type="binding site" evidence="9">
    <location>
        <position position="305"/>
    </location>
    <ligand>
        <name>S-adenosyl-L-methionine</name>
        <dbReference type="ChEBI" id="CHEBI:59789"/>
    </ligand>
</feature>
<keyword evidence="7 9" id="KW-0408">Iron</keyword>
<evidence type="ECO:0000313" key="12">
    <source>
        <dbReference type="EMBL" id="AKJ28898.1"/>
    </source>
</evidence>
<evidence type="ECO:0000256" key="10">
    <source>
        <dbReference type="PROSITE-ProRule" id="PRU01024"/>
    </source>
</evidence>